<dbReference type="Proteomes" id="UP000199230">
    <property type="component" value="Unassembled WGS sequence"/>
</dbReference>
<dbReference type="SUPFAM" id="SSF56322">
    <property type="entry name" value="ADC synthase"/>
    <property type="match status" value="1"/>
</dbReference>
<dbReference type="GO" id="GO:0009396">
    <property type="term" value="P:folic acid-containing compound biosynthetic process"/>
    <property type="evidence" value="ECO:0007669"/>
    <property type="project" value="InterPro"/>
</dbReference>
<dbReference type="PANTHER" id="PTHR11236:SF50">
    <property type="entry name" value="AMINODEOXYCHORISMATE SYNTHASE COMPONENT 1"/>
    <property type="match status" value="1"/>
</dbReference>
<name>A0A1H3QH54_9FIRM</name>
<dbReference type="GO" id="GO:0000162">
    <property type="term" value="P:L-tryptophan biosynthetic process"/>
    <property type="evidence" value="ECO:0007669"/>
    <property type="project" value="TreeGrafter"/>
</dbReference>
<dbReference type="GO" id="GO:0046820">
    <property type="term" value="F:4-amino-4-deoxychorismate synthase activity"/>
    <property type="evidence" value="ECO:0007669"/>
    <property type="project" value="UniProtKB-EC"/>
</dbReference>
<organism evidence="5 6">
    <name type="scientific">Tindallia californiensis</name>
    <dbReference type="NCBI Taxonomy" id="159292"/>
    <lineage>
        <taxon>Bacteria</taxon>
        <taxon>Bacillati</taxon>
        <taxon>Bacillota</taxon>
        <taxon>Clostridia</taxon>
        <taxon>Peptostreptococcales</taxon>
        <taxon>Tindalliaceae</taxon>
        <taxon>Tindallia</taxon>
    </lineage>
</organism>
<gene>
    <name evidence="5" type="ORF">SAMN05192546_10995</name>
</gene>
<dbReference type="AlphaFoldDB" id="A0A1H3QH54"/>
<evidence type="ECO:0000256" key="2">
    <source>
        <dbReference type="ARBA" id="ARBA00022679"/>
    </source>
</evidence>
<evidence type="ECO:0000259" key="4">
    <source>
        <dbReference type="Pfam" id="PF04715"/>
    </source>
</evidence>
<proteinExistence type="predicted"/>
<dbReference type="Pfam" id="PF04715">
    <property type="entry name" value="Anth_synt_I_N"/>
    <property type="match status" value="1"/>
</dbReference>
<dbReference type="EMBL" id="FNPV01000009">
    <property type="protein sequence ID" value="SDZ12924.1"/>
    <property type="molecule type" value="Genomic_DNA"/>
</dbReference>
<protein>
    <recommendedName>
        <fullName evidence="1">aminodeoxychorismate synthase</fullName>
        <ecNumber evidence="1">2.6.1.85</ecNumber>
    </recommendedName>
</protein>
<keyword evidence="6" id="KW-1185">Reference proteome</keyword>
<dbReference type="EC" id="2.6.1.85" evidence="1"/>
<dbReference type="PRINTS" id="PR00095">
    <property type="entry name" value="ANTSNTHASEI"/>
</dbReference>
<dbReference type="InterPro" id="IPR019999">
    <property type="entry name" value="Anth_synth_I-like"/>
</dbReference>
<feature type="domain" description="Anthranilate synthase component I N-terminal" evidence="4">
    <location>
        <begin position="10"/>
        <end position="146"/>
    </location>
</feature>
<dbReference type="Pfam" id="PF00425">
    <property type="entry name" value="Chorismate_bind"/>
    <property type="match status" value="1"/>
</dbReference>
<dbReference type="STRING" id="159292.SAMN05192546_10995"/>
<dbReference type="OrthoDB" id="9803598at2"/>
<evidence type="ECO:0000256" key="1">
    <source>
        <dbReference type="ARBA" id="ARBA00013139"/>
    </source>
</evidence>
<evidence type="ECO:0000259" key="3">
    <source>
        <dbReference type="Pfam" id="PF00425"/>
    </source>
</evidence>
<dbReference type="PANTHER" id="PTHR11236">
    <property type="entry name" value="AMINOBENZOATE/ANTHRANILATE SYNTHASE"/>
    <property type="match status" value="1"/>
</dbReference>
<sequence>MIVREIETTLDSFQLFAAFKEEAYPYFLDSGMNKGGLGKYSFIGSNPFRIFKAKNETLMWIEKDQCKEGLGNPFEALKELYHQYHQPYKSFLPFIGGMVGFFGYDLCHHIEKFHRTTLDDVKIPDLYLGFYDGGLVIDHEENKVYITDAGVREGGEERVEWLQETIHAFEKKPKPIETSYHPEPATFEQNLTKEQYQKAIQDVKAYIRAGDIYQANMTRRFQTKLRDHPIELYKKLRDINPAPFASYIDFGEGHILSSSPERFISLRDGIIETRPIKGTCPRGKTEEEDQANYEALSRSEKDRSELLMIVDLERNDLSKIAKVGTVKVPELFVIEKYATVFHLVATVRAELEERTDPIDCLKATFPGGSITGAPKIRAMEIIDELEPTQRNLYTGSIGYIGFNGDMDLNIVIRTIVCKDNKAYFQVGGGIVWDSDPEGEYQESMDKAKALMEALRH</sequence>
<dbReference type="RefSeq" id="WP_093314913.1">
    <property type="nucleotide sequence ID" value="NZ_FNPV01000009.1"/>
</dbReference>
<dbReference type="InterPro" id="IPR005801">
    <property type="entry name" value="ADC_synthase"/>
</dbReference>
<dbReference type="NCBIfam" id="TIGR00553">
    <property type="entry name" value="pabB"/>
    <property type="match status" value="1"/>
</dbReference>
<feature type="domain" description="Chorismate-utilising enzyme C-terminal" evidence="3">
    <location>
        <begin position="193"/>
        <end position="446"/>
    </location>
</feature>
<evidence type="ECO:0000313" key="6">
    <source>
        <dbReference type="Proteomes" id="UP000199230"/>
    </source>
</evidence>
<dbReference type="Gene3D" id="3.60.120.10">
    <property type="entry name" value="Anthranilate synthase"/>
    <property type="match status" value="1"/>
</dbReference>
<evidence type="ECO:0000313" key="5">
    <source>
        <dbReference type="EMBL" id="SDZ12924.1"/>
    </source>
</evidence>
<dbReference type="InterPro" id="IPR006805">
    <property type="entry name" value="Anth_synth_I_N"/>
</dbReference>
<dbReference type="InterPro" id="IPR005802">
    <property type="entry name" value="ADC_synth_comp_1"/>
</dbReference>
<reference evidence="5 6" key="1">
    <citation type="submission" date="2016-10" db="EMBL/GenBank/DDBJ databases">
        <authorList>
            <person name="de Groot N.N."/>
        </authorList>
    </citation>
    <scope>NUCLEOTIDE SEQUENCE [LARGE SCALE GENOMIC DNA]</scope>
    <source>
        <strain evidence="5 6">APO</strain>
    </source>
</reference>
<dbReference type="InterPro" id="IPR015890">
    <property type="entry name" value="Chorismate_C"/>
</dbReference>
<keyword evidence="2" id="KW-0808">Transferase</keyword>
<accession>A0A1H3QH54</accession>